<evidence type="ECO:0000313" key="15">
    <source>
        <dbReference type="EMBL" id="CAI2379392.1"/>
    </source>
</evidence>
<dbReference type="GO" id="GO:0071006">
    <property type="term" value="C:U2-type catalytic step 1 spliceosome"/>
    <property type="evidence" value="ECO:0007669"/>
    <property type="project" value="UniProtKB-ARBA"/>
</dbReference>
<dbReference type="FunFam" id="1.20.120.1080:FF:000001">
    <property type="entry name" value="Pre-mRNA-splicing factor ATP-dependent RNA helicase"/>
    <property type="match status" value="1"/>
</dbReference>
<keyword evidence="4" id="KW-0547">Nucleotide-binding</keyword>
<dbReference type="InterPro" id="IPR014001">
    <property type="entry name" value="Helicase_ATP-bd"/>
</dbReference>
<dbReference type="GO" id="GO:0071013">
    <property type="term" value="C:catalytic step 2 spliceosome"/>
    <property type="evidence" value="ECO:0007669"/>
    <property type="project" value="TreeGrafter"/>
</dbReference>
<organism evidence="15 16">
    <name type="scientific">Euplotes crassus</name>
    <dbReference type="NCBI Taxonomy" id="5936"/>
    <lineage>
        <taxon>Eukaryota</taxon>
        <taxon>Sar</taxon>
        <taxon>Alveolata</taxon>
        <taxon>Ciliophora</taxon>
        <taxon>Intramacronucleata</taxon>
        <taxon>Spirotrichea</taxon>
        <taxon>Hypotrichia</taxon>
        <taxon>Euplotida</taxon>
        <taxon>Euplotidae</taxon>
        <taxon>Moneuplotes</taxon>
    </lineage>
</organism>
<dbReference type="Pfam" id="PF21010">
    <property type="entry name" value="HA2_C"/>
    <property type="match status" value="1"/>
</dbReference>
<evidence type="ECO:0000256" key="5">
    <source>
        <dbReference type="ARBA" id="ARBA00022801"/>
    </source>
</evidence>
<dbReference type="Pfam" id="PF00271">
    <property type="entry name" value="Helicase_C"/>
    <property type="match status" value="1"/>
</dbReference>
<dbReference type="InterPro" id="IPR007502">
    <property type="entry name" value="Helicase-assoc_dom"/>
</dbReference>
<feature type="domain" description="Helicase C-terminal" evidence="14">
    <location>
        <begin position="584"/>
        <end position="759"/>
    </location>
</feature>
<evidence type="ECO:0000256" key="12">
    <source>
        <dbReference type="SAM" id="MobiDB-lite"/>
    </source>
</evidence>
<evidence type="ECO:0000256" key="8">
    <source>
        <dbReference type="ARBA" id="ARBA00023187"/>
    </source>
</evidence>
<dbReference type="InterPro" id="IPR048333">
    <property type="entry name" value="HA2_WH"/>
</dbReference>
<keyword evidence="5" id="KW-0378">Hydrolase</keyword>
<dbReference type="SMART" id="SM00490">
    <property type="entry name" value="HELICc"/>
    <property type="match status" value="1"/>
</dbReference>
<sequence>MEDKRSYISDKLHSALGITDDTLVECVERMIDIAADEKVLTGKLTSLGFAEDKSTFTLAQDLVQKFKNAPATKSDIKQREEQLLEKNKEYSSYKMVQDGDDTDEEIQKLQKLNEQQKENLELQKIAEAEGNTELAKALKEKDKLERDLLVKRMLEKDKDKNKRNGIVESQATSMMALTEEDKKRLIPELREEARIKYLEKREEQQLDIAERTQREQDRLFAGQNLTEEEIKINELNRKIIELAKKRKNRDNKLDLYQMPDAYEDEHGYQARDKKKQVLLKRYEEEKTELTEQEKWEQTQDNKTGFAIGAQQRKGKDKEQNEYDLLIENQIDFLQSEMLDGEMKNLMEKKMKKKGSSSNDDSSSNDEEDEPMTEFEKERKNIADQRRSLPVYALRDEFLKAIRDNQVLIIVGETGSGKTTQLPQYLDEVGYTKKGKIGITQPRRVAAMSVAARVAQEKNVKLGQEVGYSIRFEDCTSDTTSLKYMTDGILLREFLTEPDLKSYSCLMIDEAHERTLHTDILFGLVKDVTKNRPDLKLLISSATLDAEKFAQYFDNAKIFKIPGRRYPVDIYYTKAPESDYIEAAVITALQIHVTQPAGDILIFLTGQEEIETATEMIQQRVAGLGSKIKELMIRPIYSSLPSELQAQIFEPTPPGARKLVLATNIAETSLTIDGIIYVIDTGFVKMTSYDPKSGTESLVVTPVSKAAANQRAGRAGRVKAGKCFRLYTSWSYQNELDPNPVPEIQRTNLGSVVLMLKGLGIDDLIHFDFLDPPPAETLIRALEQLYALGSLNDEGELTKLGRRMAEFPLDPMLSKMIIKSEDYKCIDQIISIAAMVSVGNSIFYRPKEKALHADNARKNFFRPGGDHLTLLTVFEQWKEADYSHNWCFENFLQVRSMKRARDVKEQLIELCKRVELDYADESLSISDDTYVNIRKTISSGFFYNTAKLKDSGEYRTLKNSKTVDIHPSSCLFEIKPKTVVYHELVSTSKEYMRQVIEIEPEWLLEIAPHYYKPIDIVDPEKNKKKNKMPINR</sequence>
<dbReference type="GO" id="GO:0008380">
    <property type="term" value="P:RNA splicing"/>
    <property type="evidence" value="ECO:0007669"/>
    <property type="project" value="UniProtKB-KW"/>
</dbReference>
<keyword evidence="16" id="KW-1185">Reference proteome</keyword>
<dbReference type="PROSITE" id="PS51194">
    <property type="entry name" value="HELICASE_CTER"/>
    <property type="match status" value="1"/>
</dbReference>
<dbReference type="InterPro" id="IPR011545">
    <property type="entry name" value="DEAD/DEAH_box_helicase_dom"/>
</dbReference>
<feature type="compositionally biased region" description="Acidic residues" evidence="12">
    <location>
        <begin position="362"/>
        <end position="372"/>
    </location>
</feature>
<keyword evidence="6" id="KW-0347">Helicase</keyword>
<dbReference type="InterPro" id="IPR027417">
    <property type="entry name" value="P-loop_NTPase"/>
</dbReference>
<comment type="caution">
    <text evidence="15">The sequence shown here is derived from an EMBL/GenBank/DDBJ whole genome shotgun (WGS) entry which is preliminary data.</text>
</comment>
<dbReference type="GO" id="GO:0005524">
    <property type="term" value="F:ATP binding"/>
    <property type="evidence" value="ECO:0007669"/>
    <property type="project" value="UniProtKB-KW"/>
</dbReference>
<dbReference type="InterPro" id="IPR001650">
    <property type="entry name" value="Helicase_C-like"/>
</dbReference>
<evidence type="ECO:0000256" key="7">
    <source>
        <dbReference type="ARBA" id="ARBA00022840"/>
    </source>
</evidence>
<evidence type="ECO:0000259" key="13">
    <source>
        <dbReference type="PROSITE" id="PS51192"/>
    </source>
</evidence>
<feature type="compositionally biased region" description="Basic and acidic residues" evidence="12">
    <location>
        <begin position="288"/>
        <end position="299"/>
    </location>
</feature>
<dbReference type="Pfam" id="PF04408">
    <property type="entry name" value="WHD_HA2"/>
    <property type="match status" value="1"/>
</dbReference>
<dbReference type="InterPro" id="IPR011709">
    <property type="entry name" value="DEAD-box_helicase_OB_fold"/>
</dbReference>
<evidence type="ECO:0000259" key="14">
    <source>
        <dbReference type="PROSITE" id="PS51194"/>
    </source>
</evidence>
<evidence type="ECO:0000256" key="1">
    <source>
        <dbReference type="ARBA" id="ARBA00004123"/>
    </source>
</evidence>
<keyword evidence="9" id="KW-0539">Nucleus</keyword>
<dbReference type="Pfam" id="PF07717">
    <property type="entry name" value="OB_NTP_bind"/>
    <property type="match status" value="1"/>
</dbReference>
<dbReference type="PROSITE" id="PS51192">
    <property type="entry name" value="HELICASE_ATP_BIND_1"/>
    <property type="match status" value="1"/>
</dbReference>
<dbReference type="EC" id="3.6.4.13" evidence="2"/>
<keyword evidence="3" id="KW-0507">mRNA processing</keyword>
<evidence type="ECO:0000256" key="2">
    <source>
        <dbReference type="ARBA" id="ARBA00012552"/>
    </source>
</evidence>
<evidence type="ECO:0000256" key="10">
    <source>
        <dbReference type="ARBA" id="ARBA00047984"/>
    </source>
</evidence>
<feature type="region of interest" description="Disordered" evidence="12">
    <location>
        <begin position="288"/>
        <end position="317"/>
    </location>
</feature>
<reference evidence="15" key="1">
    <citation type="submission" date="2023-07" db="EMBL/GenBank/DDBJ databases">
        <authorList>
            <consortium name="AG Swart"/>
            <person name="Singh M."/>
            <person name="Singh A."/>
            <person name="Seah K."/>
            <person name="Emmerich C."/>
        </authorList>
    </citation>
    <scope>NUCLEOTIDE SEQUENCE</scope>
    <source>
        <strain evidence="15">DP1</strain>
    </source>
</reference>
<dbReference type="FunFam" id="3.40.50.300:FF:000007">
    <property type="entry name" value="Pre-mRNA-splicing factor ATP-dependent RNA helicase"/>
    <property type="match status" value="1"/>
</dbReference>
<gene>
    <name evidence="15" type="ORF">ECRASSUSDP1_LOCUS20802</name>
</gene>
<evidence type="ECO:0000313" key="16">
    <source>
        <dbReference type="Proteomes" id="UP001295684"/>
    </source>
</evidence>
<dbReference type="InterPro" id="IPR002464">
    <property type="entry name" value="DNA/RNA_helicase_DEAH_CS"/>
</dbReference>
<dbReference type="PROSITE" id="PS00690">
    <property type="entry name" value="DEAH_ATP_HELICASE"/>
    <property type="match status" value="1"/>
</dbReference>
<dbReference type="EMBL" id="CAMPGE010021234">
    <property type="protein sequence ID" value="CAI2379392.1"/>
    <property type="molecule type" value="Genomic_DNA"/>
</dbReference>
<comment type="subcellular location">
    <subcellularLocation>
        <location evidence="1">Nucleus</location>
    </subcellularLocation>
</comment>
<dbReference type="AlphaFoldDB" id="A0AAD1XUU0"/>
<dbReference type="GO" id="GO:0003723">
    <property type="term" value="F:RNA binding"/>
    <property type="evidence" value="ECO:0007669"/>
    <property type="project" value="TreeGrafter"/>
</dbReference>
<evidence type="ECO:0000256" key="11">
    <source>
        <dbReference type="SAM" id="Coils"/>
    </source>
</evidence>
<keyword evidence="7" id="KW-0067">ATP-binding</keyword>
<protein>
    <recommendedName>
        <fullName evidence="2">RNA helicase</fullName>
        <ecNumber evidence="2">3.6.4.13</ecNumber>
    </recommendedName>
</protein>
<feature type="domain" description="Helicase ATP-binding" evidence="13">
    <location>
        <begin position="398"/>
        <end position="561"/>
    </location>
</feature>
<dbReference type="Gene3D" id="1.20.120.1080">
    <property type="match status" value="1"/>
</dbReference>
<dbReference type="FunFam" id="3.40.50.300:FF:000726">
    <property type="entry name" value="Pre-mRNA-splicing factor ATP-dependent RNA helicase"/>
    <property type="match status" value="1"/>
</dbReference>
<feature type="coiled-coil region" evidence="11">
    <location>
        <begin position="99"/>
        <end position="147"/>
    </location>
</feature>
<accession>A0AAD1XUU0</accession>
<keyword evidence="8" id="KW-0508">mRNA splicing</keyword>
<name>A0AAD1XUU0_EUPCR</name>
<dbReference type="GO" id="GO:0006397">
    <property type="term" value="P:mRNA processing"/>
    <property type="evidence" value="ECO:0007669"/>
    <property type="project" value="UniProtKB-KW"/>
</dbReference>
<dbReference type="PANTHER" id="PTHR18934:SF83">
    <property type="entry name" value="PRE-MRNA-SPLICING FACTOR ATP-DEPENDENT RNA HELICASE DHX16"/>
    <property type="match status" value="1"/>
</dbReference>
<feature type="region of interest" description="Disordered" evidence="12">
    <location>
        <begin position="349"/>
        <end position="380"/>
    </location>
</feature>
<dbReference type="SMART" id="SM00487">
    <property type="entry name" value="DEXDc"/>
    <property type="match status" value="1"/>
</dbReference>
<evidence type="ECO:0000256" key="3">
    <source>
        <dbReference type="ARBA" id="ARBA00022664"/>
    </source>
</evidence>
<dbReference type="CDD" id="cd18791">
    <property type="entry name" value="SF2_C_RHA"/>
    <property type="match status" value="1"/>
</dbReference>
<dbReference type="Gene3D" id="3.40.50.300">
    <property type="entry name" value="P-loop containing nucleotide triphosphate hydrolases"/>
    <property type="match status" value="2"/>
</dbReference>
<dbReference type="PANTHER" id="PTHR18934">
    <property type="entry name" value="ATP-DEPENDENT RNA HELICASE"/>
    <property type="match status" value="1"/>
</dbReference>
<evidence type="ECO:0000256" key="6">
    <source>
        <dbReference type="ARBA" id="ARBA00022806"/>
    </source>
</evidence>
<evidence type="ECO:0000256" key="4">
    <source>
        <dbReference type="ARBA" id="ARBA00022741"/>
    </source>
</evidence>
<dbReference type="Pfam" id="PF00270">
    <property type="entry name" value="DEAD"/>
    <property type="match status" value="1"/>
</dbReference>
<keyword evidence="11" id="KW-0175">Coiled coil</keyword>
<evidence type="ECO:0000256" key="9">
    <source>
        <dbReference type="ARBA" id="ARBA00023242"/>
    </source>
</evidence>
<dbReference type="SMART" id="SM00847">
    <property type="entry name" value="HA2"/>
    <property type="match status" value="1"/>
</dbReference>
<comment type="catalytic activity">
    <reaction evidence="10">
        <text>ATP + H2O = ADP + phosphate + H(+)</text>
        <dbReference type="Rhea" id="RHEA:13065"/>
        <dbReference type="ChEBI" id="CHEBI:15377"/>
        <dbReference type="ChEBI" id="CHEBI:15378"/>
        <dbReference type="ChEBI" id="CHEBI:30616"/>
        <dbReference type="ChEBI" id="CHEBI:43474"/>
        <dbReference type="ChEBI" id="CHEBI:456216"/>
        <dbReference type="EC" id="3.6.4.13"/>
    </reaction>
</comment>
<dbReference type="GO" id="GO:0003724">
    <property type="term" value="F:RNA helicase activity"/>
    <property type="evidence" value="ECO:0007669"/>
    <property type="project" value="UniProtKB-EC"/>
</dbReference>
<proteinExistence type="predicted"/>
<dbReference type="Proteomes" id="UP001295684">
    <property type="component" value="Unassembled WGS sequence"/>
</dbReference>
<dbReference type="GO" id="GO:0016787">
    <property type="term" value="F:hydrolase activity"/>
    <property type="evidence" value="ECO:0007669"/>
    <property type="project" value="UniProtKB-KW"/>
</dbReference>
<dbReference type="SUPFAM" id="SSF52540">
    <property type="entry name" value="P-loop containing nucleoside triphosphate hydrolases"/>
    <property type="match status" value="1"/>
</dbReference>